<dbReference type="Gene3D" id="1.20.1600.10">
    <property type="entry name" value="Outer membrane efflux proteins (OEP)"/>
    <property type="match status" value="1"/>
</dbReference>
<sequence length="461" mass="48175">MRMDRLLPVILLCPVAAACAPAAAFRPLPIVDATEWGSEVTGSGEEVAVEDLWRALGSPELERLIGEALARNPDIAVAASRIEQAAGQLDAARSLALPSVSATAGATRAASTGAASSSLRAGLSASYTVDLSGGARAAGGSAAARVRASGFDHRAVALDVAVQVARAYLQFAALSDRIRVAERSKAIALDLQRIIDIQLREGEVSQLEQAQQRTEVATLDAEMESLKLARRLTQDALAVLTGAEAPGFRLGEASLAEFRLPALSPGQPSTLLARRPDLLAAEARIVAAHGDIDSARAAFLPSLSVSPGLLASGVGLFDPLTTTVSLASSILAPIFSGGRLRGDLRQAEAAQVESVELYRKAILAALQETEDALATIDASMRREAALRTAAAEAERAATLATQRYSEGYESFQTVLVIRRSRLSAEDAHAQVVQERLEAVIALYRAIGGSPLIVPSPVVGSR</sequence>
<keyword evidence="2" id="KW-0449">Lipoprotein</keyword>
<protein>
    <submittedName>
        <fullName evidence="3">Efflux transporter outer membrane subunit</fullName>
    </submittedName>
</protein>
<evidence type="ECO:0000313" key="4">
    <source>
        <dbReference type="Proteomes" id="UP000298213"/>
    </source>
</evidence>
<proteinExistence type="inferred from homology"/>
<dbReference type="InterPro" id="IPR003423">
    <property type="entry name" value="OMP_efflux"/>
</dbReference>
<gene>
    <name evidence="3" type="ORF">E2493_02755</name>
</gene>
<dbReference type="EMBL" id="SPDV01000003">
    <property type="protein sequence ID" value="TFI59775.1"/>
    <property type="molecule type" value="Genomic_DNA"/>
</dbReference>
<evidence type="ECO:0000256" key="2">
    <source>
        <dbReference type="RuleBase" id="RU362097"/>
    </source>
</evidence>
<dbReference type="AlphaFoldDB" id="A0A4Y8ZX48"/>
<comment type="caution">
    <text evidence="3">The sequence shown here is derived from an EMBL/GenBank/DDBJ whole genome shotgun (WGS) entry which is preliminary data.</text>
</comment>
<dbReference type="NCBIfam" id="TIGR01845">
    <property type="entry name" value="outer_NodT"/>
    <property type="match status" value="1"/>
</dbReference>
<dbReference type="PANTHER" id="PTHR30203">
    <property type="entry name" value="OUTER MEMBRANE CATION EFFLUX PROTEIN"/>
    <property type="match status" value="1"/>
</dbReference>
<keyword evidence="2" id="KW-0812">Transmembrane</keyword>
<keyword evidence="2" id="KW-0732">Signal</keyword>
<dbReference type="OrthoDB" id="7564954at2"/>
<dbReference type="GO" id="GO:0005886">
    <property type="term" value="C:plasma membrane"/>
    <property type="evidence" value="ECO:0007669"/>
    <property type="project" value="UniProtKB-SubCell"/>
</dbReference>
<comment type="subcellular location">
    <subcellularLocation>
        <location evidence="2">Cell membrane</location>
        <topology evidence="2">Lipid-anchor</topology>
    </subcellularLocation>
</comment>
<dbReference type="Pfam" id="PF02321">
    <property type="entry name" value="OEP"/>
    <property type="match status" value="2"/>
</dbReference>
<dbReference type="Proteomes" id="UP000298213">
    <property type="component" value="Unassembled WGS sequence"/>
</dbReference>
<keyword evidence="2" id="KW-1134">Transmembrane beta strand</keyword>
<keyword evidence="2" id="KW-0472">Membrane</keyword>
<keyword evidence="4" id="KW-1185">Reference proteome</keyword>
<dbReference type="Gene3D" id="2.20.200.10">
    <property type="entry name" value="Outer membrane efflux proteins (OEP)"/>
    <property type="match status" value="1"/>
</dbReference>
<dbReference type="SUPFAM" id="SSF56954">
    <property type="entry name" value="Outer membrane efflux proteins (OEP)"/>
    <property type="match status" value="1"/>
</dbReference>
<dbReference type="GO" id="GO:0015562">
    <property type="term" value="F:efflux transmembrane transporter activity"/>
    <property type="evidence" value="ECO:0007669"/>
    <property type="project" value="InterPro"/>
</dbReference>
<comment type="similarity">
    <text evidence="1 2">Belongs to the outer membrane factor (OMF) (TC 1.B.17) family.</text>
</comment>
<feature type="signal peptide" evidence="2">
    <location>
        <begin position="1"/>
        <end position="24"/>
    </location>
</feature>
<dbReference type="InterPro" id="IPR010131">
    <property type="entry name" value="MdtP/NodT-like"/>
</dbReference>
<organism evidence="3 4">
    <name type="scientific">Sphingomonas parva</name>
    <dbReference type="NCBI Taxonomy" id="2555898"/>
    <lineage>
        <taxon>Bacteria</taxon>
        <taxon>Pseudomonadati</taxon>
        <taxon>Pseudomonadota</taxon>
        <taxon>Alphaproteobacteria</taxon>
        <taxon>Sphingomonadales</taxon>
        <taxon>Sphingomonadaceae</taxon>
        <taxon>Sphingomonas</taxon>
    </lineage>
</organism>
<name>A0A4Y8ZX48_9SPHN</name>
<feature type="chain" id="PRO_5021512436" evidence="2">
    <location>
        <begin position="25"/>
        <end position="461"/>
    </location>
</feature>
<dbReference type="PANTHER" id="PTHR30203:SF33">
    <property type="entry name" value="BLR4455 PROTEIN"/>
    <property type="match status" value="1"/>
</dbReference>
<reference evidence="3 4" key="1">
    <citation type="submission" date="2019-03" db="EMBL/GenBank/DDBJ databases">
        <title>Genome sequence of Sphingomonas sp. 17J27-24.</title>
        <authorList>
            <person name="Kim M."/>
            <person name="Maeng S."/>
            <person name="Sathiyaraj S."/>
        </authorList>
    </citation>
    <scope>NUCLEOTIDE SEQUENCE [LARGE SCALE GENOMIC DNA]</scope>
    <source>
        <strain evidence="3 4">17J27-24</strain>
    </source>
</reference>
<evidence type="ECO:0000256" key="1">
    <source>
        <dbReference type="ARBA" id="ARBA00007613"/>
    </source>
</evidence>
<accession>A0A4Y8ZX48</accession>
<dbReference type="PROSITE" id="PS51257">
    <property type="entry name" value="PROKAR_LIPOPROTEIN"/>
    <property type="match status" value="1"/>
</dbReference>
<keyword evidence="2" id="KW-0564">Palmitate</keyword>
<evidence type="ECO:0000313" key="3">
    <source>
        <dbReference type="EMBL" id="TFI59775.1"/>
    </source>
</evidence>